<dbReference type="Pfam" id="PF14670">
    <property type="entry name" value="FXa_inhibition"/>
    <property type="match status" value="1"/>
</dbReference>
<dbReference type="FunFam" id="2.10.25.10:FF:000027">
    <property type="entry name" value="Thrombospondin 3"/>
    <property type="match status" value="1"/>
</dbReference>
<feature type="transmembrane region" description="Helical" evidence="8">
    <location>
        <begin position="1076"/>
        <end position="1099"/>
    </location>
</feature>
<evidence type="ECO:0000256" key="1">
    <source>
        <dbReference type="ARBA" id="ARBA00022536"/>
    </source>
</evidence>
<evidence type="ECO:0000259" key="9">
    <source>
        <dbReference type="PROSITE" id="PS50024"/>
    </source>
</evidence>
<dbReference type="Gene3D" id="3.30.70.960">
    <property type="entry name" value="SEA domain"/>
    <property type="match status" value="1"/>
</dbReference>
<dbReference type="SMART" id="SM00179">
    <property type="entry name" value="EGF_CA"/>
    <property type="match status" value="6"/>
</dbReference>
<dbReference type="FunFam" id="2.10.25.10:FF:000004">
    <property type="entry name" value="Neurogenic locus notch 1"/>
    <property type="match status" value="1"/>
</dbReference>
<feature type="domain" description="EGF-like" evidence="10">
    <location>
        <begin position="810"/>
        <end position="846"/>
    </location>
</feature>
<protein>
    <submittedName>
        <fullName evidence="12">VWDE protein</fullName>
    </submittedName>
</protein>
<keyword evidence="6" id="KW-0325">Glycoprotein</keyword>
<feature type="domain" description="EGF-like" evidence="10">
    <location>
        <begin position="769"/>
        <end position="809"/>
    </location>
</feature>
<dbReference type="FunFam" id="2.10.25.10:FF:000499">
    <property type="entry name" value="Predicted protein"/>
    <property type="match status" value="1"/>
</dbReference>
<dbReference type="GO" id="GO:0005112">
    <property type="term" value="F:Notch binding"/>
    <property type="evidence" value="ECO:0007669"/>
    <property type="project" value="TreeGrafter"/>
</dbReference>
<dbReference type="InterPro" id="IPR001881">
    <property type="entry name" value="EGF-like_Ca-bd_dom"/>
</dbReference>
<feature type="domain" description="EGF-like" evidence="10">
    <location>
        <begin position="728"/>
        <end position="768"/>
    </location>
</feature>
<dbReference type="FunFam" id="2.10.25.10:FF:000119">
    <property type="entry name" value="vitamin K-dependent protein S"/>
    <property type="match status" value="1"/>
</dbReference>
<dbReference type="PROSITE" id="PS50026">
    <property type="entry name" value="EGF_3"/>
    <property type="match status" value="7"/>
</dbReference>
<dbReference type="InterPro" id="IPR018097">
    <property type="entry name" value="EGF_Ca-bd_CS"/>
</dbReference>
<keyword evidence="8" id="KW-0472">Membrane</keyword>
<evidence type="ECO:0000256" key="7">
    <source>
        <dbReference type="PROSITE-ProRule" id="PRU00076"/>
    </source>
</evidence>
<dbReference type="PANTHER" id="PTHR12916:SF4">
    <property type="entry name" value="UNINFLATABLE, ISOFORM C"/>
    <property type="match status" value="1"/>
</dbReference>
<dbReference type="Proteomes" id="UP000838412">
    <property type="component" value="Chromosome 10"/>
</dbReference>
<sequence>MYRDPSNKKFSINLPSGASVQVDINYWGLDVHAYLPASDWHHTEGLCGTWDGNQGNDFTKRDGTTTNDYNEFGNSWKIDRGASLFDVDCPTEDHSAPAAVLSCSCGAGNNIECGYSQNTRRNVLVGTNTATTIPKSSRNRNCGNNAKRKKRSPVAKVLYSDDIEESDGYVFDYGDNQPPPPAVQWPTATLQITEEKAVSVCREAITNSSVAAPCSALGVDIFKPVDACVEDIQFTEDFSITVAHVETMKADCTAVAFQNVSLHDKGDDGDPVPPAAIVQNLCPADCSQQGQCVNGTCDCFDGFTAADCSQVEGSPPQVWFIPNNGLCDIRLRPCQKTSVIADGLIESSNLTCRVRHVEIRDGNTTVILDSDELTNATLKSFREVTCQLPRSPLLLGTPDETERTVVYGFYISVSNDGVYFSDELLFTIYDSVCQNCTVGPKCFWKENTCKIRGFCFADGDPNPNNWCQQCLAQLSNHTFTERPVNLPPAFTTPTPITRVIKENLSLAIAADDPEGRPIKFSFPSDQTPTISLQDDGELKWTADERAENFTAILMVTDECGASTTQNFAFAITTCPCQNNGTCIPDPGMPRGQGHYMCDCLGYTGRWCEEEIDECQSNPCNNGTCEDLVNMFSCMCDDLHVGEFCHIDIGDHCGLQPCFPGVLCTNMIDGFECGDCPGGYVGNGTDCKDVDECASNVTNNCVHACRNIPGSFECTCPAGFLLIADQCFDIDECTLGLAGCSHLCTNTNGSYNCHCPDGFILEADNKECSDIDECVVTNHGCQDGCENTPGSYTCRCPAGYKLRDDGKTCEEINECASNPCENGATCHDNVSNYTCECQPGWDGQYCEHATATSQAAFPASSETTATTARTTDLTYLAGKPERARRILPAVLTMNNTFLPQYNDKTSVEYIALSQKVIKSLTTLYERIQGFVRIILIHFKPGSIMVTYVTMFEASEAVSDSVIQVTAQRNLQQAVRSGTFDESLLVQHLRHVTLTDEDLQQMYQDPDVCSLSCGEGGMCELTEKYPGVIVAECVCEANYCISGSCTIDFEEGPKCSCPSDDGSWYGGERCQMTLSNSAVIGIALGFCCAALIVITLLIVCMMKRRNAFQVKERDATRFGPGGLVLDNVTYGISPPRAMSVVRPSVDRRTSSKSQWRPSVKNIPATQIKIPRPHVICNSFPRQGNRTIKTSKV</sequence>
<dbReference type="InterPro" id="IPR009030">
    <property type="entry name" value="Growth_fac_rcpt_cys_sf"/>
</dbReference>
<dbReference type="SMART" id="SM00200">
    <property type="entry name" value="SEA"/>
    <property type="match status" value="1"/>
</dbReference>
<evidence type="ECO:0000313" key="12">
    <source>
        <dbReference type="EMBL" id="CAH1239112.1"/>
    </source>
</evidence>
<dbReference type="InterPro" id="IPR036364">
    <property type="entry name" value="SEA_dom_sf"/>
</dbReference>
<dbReference type="FunFam" id="2.10.25.10:FF:000010">
    <property type="entry name" value="Pro-epidermal growth factor"/>
    <property type="match status" value="1"/>
</dbReference>
<dbReference type="SUPFAM" id="SSF57184">
    <property type="entry name" value="Growth factor receptor domain"/>
    <property type="match status" value="1"/>
</dbReference>
<feature type="domain" description="EGF-like" evidence="10">
    <location>
        <begin position="610"/>
        <end position="645"/>
    </location>
</feature>
<dbReference type="Pfam" id="PF00094">
    <property type="entry name" value="VWD"/>
    <property type="match status" value="1"/>
</dbReference>
<dbReference type="EMBL" id="OV696695">
    <property type="protein sequence ID" value="CAH1239112.1"/>
    <property type="molecule type" value="Genomic_DNA"/>
</dbReference>
<organism evidence="12 13">
    <name type="scientific">Branchiostoma lanceolatum</name>
    <name type="common">Common lancelet</name>
    <name type="synonym">Amphioxus lanceolatum</name>
    <dbReference type="NCBI Taxonomy" id="7740"/>
    <lineage>
        <taxon>Eukaryota</taxon>
        <taxon>Metazoa</taxon>
        <taxon>Chordata</taxon>
        <taxon>Cephalochordata</taxon>
        <taxon>Leptocardii</taxon>
        <taxon>Amphioxiformes</taxon>
        <taxon>Branchiostomatidae</taxon>
        <taxon>Branchiostoma</taxon>
    </lineage>
</organism>
<evidence type="ECO:0000256" key="3">
    <source>
        <dbReference type="ARBA" id="ARBA00022737"/>
    </source>
</evidence>
<dbReference type="SMART" id="SM00181">
    <property type="entry name" value="EGF"/>
    <property type="match status" value="9"/>
</dbReference>
<keyword evidence="5 7" id="KW-1015">Disulfide bond</keyword>
<dbReference type="PROSITE" id="PS51233">
    <property type="entry name" value="VWFD"/>
    <property type="match status" value="1"/>
</dbReference>
<dbReference type="InterPro" id="IPR001846">
    <property type="entry name" value="VWF_type-D"/>
</dbReference>
<dbReference type="Pfam" id="PF07645">
    <property type="entry name" value="EGF_CA"/>
    <property type="match status" value="2"/>
</dbReference>
<keyword evidence="8" id="KW-1133">Transmembrane helix</keyword>
<evidence type="ECO:0000256" key="5">
    <source>
        <dbReference type="ARBA" id="ARBA00023157"/>
    </source>
</evidence>
<evidence type="ECO:0000313" key="13">
    <source>
        <dbReference type="Proteomes" id="UP000838412"/>
    </source>
</evidence>
<dbReference type="InterPro" id="IPR000152">
    <property type="entry name" value="EGF-type_Asp/Asn_hydroxyl_site"/>
</dbReference>
<dbReference type="PANTHER" id="PTHR12916">
    <property type="entry name" value="CYTOCHROME C OXIDASE POLYPEPTIDE VIC-2"/>
    <property type="match status" value="1"/>
</dbReference>
<evidence type="ECO:0000259" key="11">
    <source>
        <dbReference type="PROSITE" id="PS51233"/>
    </source>
</evidence>
<dbReference type="PROSITE" id="PS00010">
    <property type="entry name" value="ASX_HYDROXYL"/>
    <property type="match status" value="5"/>
</dbReference>
<feature type="domain" description="EGF-like" evidence="10">
    <location>
        <begin position="570"/>
        <end position="608"/>
    </location>
</feature>
<dbReference type="InterPro" id="IPR000082">
    <property type="entry name" value="SEA_dom"/>
</dbReference>
<accession>A0A8J9VGU4</accession>
<dbReference type="SUPFAM" id="SSF57196">
    <property type="entry name" value="EGF/Laminin"/>
    <property type="match status" value="3"/>
</dbReference>
<evidence type="ECO:0000256" key="8">
    <source>
        <dbReference type="SAM" id="Phobius"/>
    </source>
</evidence>
<dbReference type="PROSITE" id="PS50024">
    <property type="entry name" value="SEA"/>
    <property type="match status" value="1"/>
</dbReference>
<keyword evidence="2" id="KW-0732">Signal</keyword>
<reference evidence="12" key="1">
    <citation type="submission" date="2022-01" db="EMBL/GenBank/DDBJ databases">
        <authorList>
            <person name="Braso-Vives M."/>
        </authorList>
    </citation>
    <scope>NUCLEOTIDE SEQUENCE</scope>
</reference>
<dbReference type="Pfam" id="PF00008">
    <property type="entry name" value="EGF"/>
    <property type="match status" value="1"/>
</dbReference>
<comment type="caution">
    <text evidence="7">Lacks conserved residue(s) required for the propagation of feature annotation.</text>
</comment>
<dbReference type="OrthoDB" id="5977062at2759"/>
<dbReference type="PROSITE" id="PS01186">
    <property type="entry name" value="EGF_2"/>
    <property type="match status" value="4"/>
</dbReference>
<dbReference type="Pfam" id="PF01390">
    <property type="entry name" value="SEA"/>
    <property type="match status" value="1"/>
</dbReference>
<feature type="domain" description="EGF-like" evidence="10">
    <location>
        <begin position="648"/>
        <end position="687"/>
    </location>
</feature>
<evidence type="ECO:0000256" key="6">
    <source>
        <dbReference type="ARBA" id="ARBA00023180"/>
    </source>
</evidence>
<dbReference type="PROSITE" id="PS01187">
    <property type="entry name" value="EGF_CA"/>
    <property type="match status" value="1"/>
</dbReference>
<keyword evidence="4" id="KW-0106">Calcium</keyword>
<dbReference type="FunFam" id="2.10.25.10:FF:000001">
    <property type="entry name" value="Tenascin C"/>
    <property type="match status" value="1"/>
</dbReference>
<feature type="domain" description="SEA" evidence="9">
    <location>
        <begin position="882"/>
        <end position="999"/>
    </location>
</feature>
<feature type="domain" description="VWFD" evidence="11">
    <location>
        <begin position="1"/>
        <end position="90"/>
    </location>
</feature>
<keyword evidence="1 7" id="KW-0245">EGF-like domain</keyword>
<evidence type="ECO:0000259" key="10">
    <source>
        <dbReference type="PROSITE" id="PS50026"/>
    </source>
</evidence>
<feature type="domain" description="EGF-like" evidence="10">
    <location>
        <begin position="688"/>
        <end position="727"/>
    </location>
</feature>
<keyword evidence="8" id="KW-0812">Transmembrane</keyword>
<dbReference type="AlphaFoldDB" id="A0A8J9VGU4"/>
<gene>
    <name evidence="12" type="primary">VWDE</name>
    <name evidence="12" type="ORF">BLAG_LOCUS3488</name>
</gene>
<name>A0A8J9VGU4_BRALA</name>
<evidence type="ECO:0000256" key="4">
    <source>
        <dbReference type="ARBA" id="ARBA00022837"/>
    </source>
</evidence>
<dbReference type="PROSITE" id="PS00022">
    <property type="entry name" value="EGF_1"/>
    <property type="match status" value="2"/>
</dbReference>
<dbReference type="Pfam" id="PF26129">
    <property type="entry name" value="Vwde"/>
    <property type="match status" value="1"/>
</dbReference>
<dbReference type="Pfam" id="PF23106">
    <property type="entry name" value="EGF_Teneurin"/>
    <property type="match status" value="1"/>
</dbReference>
<keyword evidence="13" id="KW-1185">Reference proteome</keyword>
<feature type="disulfide bond" evidence="7">
    <location>
        <begin position="836"/>
        <end position="845"/>
    </location>
</feature>
<feature type="disulfide bond" evidence="7">
    <location>
        <begin position="635"/>
        <end position="644"/>
    </location>
</feature>
<dbReference type="GO" id="GO:0071944">
    <property type="term" value="C:cell periphery"/>
    <property type="evidence" value="ECO:0007669"/>
    <property type="project" value="UniProtKB-ARBA"/>
</dbReference>
<dbReference type="GO" id="GO:0007219">
    <property type="term" value="P:Notch signaling pathway"/>
    <property type="evidence" value="ECO:0007669"/>
    <property type="project" value="TreeGrafter"/>
</dbReference>
<dbReference type="GO" id="GO:0005509">
    <property type="term" value="F:calcium ion binding"/>
    <property type="evidence" value="ECO:0007669"/>
    <property type="project" value="InterPro"/>
</dbReference>
<dbReference type="InterPro" id="IPR000742">
    <property type="entry name" value="EGF"/>
</dbReference>
<evidence type="ECO:0000256" key="2">
    <source>
        <dbReference type="ARBA" id="ARBA00022729"/>
    </source>
</evidence>
<keyword evidence="3" id="KW-0677">Repeat</keyword>
<dbReference type="InterPro" id="IPR049883">
    <property type="entry name" value="NOTCH1_EGF-like"/>
</dbReference>
<dbReference type="CDD" id="cd00054">
    <property type="entry name" value="EGF_CA"/>
    <property type="match status" value="4"/>
</dbReference>
<proteinExistence type="predicted"/>
<dbReference type="InterPro" id="IPR058727">
    <property type="entry name" value="Helical_Vwde"/>
</dbReference>
<dbReference type="Gene3D" id="2.10.25.10">
    <property type="entry name" value="Laminin"/>
    <property type="match status" value="8"/>
</dbReference>
<feature type="disulfide bond" evidence="7">
    <location>
        <begin position="614"/>
        <end position="624"/>
    </location>
</feature>